<keyword evidence="1" id="KW-0677">Repeat</keyword>
<evidence type="ECO:0000256" key="1">
    <source>
        <dbReference type="ARBA" id="ARBA00022737"/>
    </source>
</evidence>
<gene>
    <name evidence="4" type="ORF">BES34_018830</name>
</gene>
<dbReference type="Gene3D" id="2.20.110.10">
    <property type="entry name" value="Histone H3 K4-specific methyltransferase SET7/9 N-terminal domain"/>
    <property type="match status" value="3"/>
</dbReference>
<dbReference type="EMBL" id="MCRM02000029">
    <property type="protein sequence ID" value="PNV72618.1"/>
    <property type="molecule type" value="Genomic_DNA"/>
</dbReference>
<feature type="region of interest" description="Disordered" evidence="2">
    <location>
        <begin position="223"/>
        <end position="242"/>
    </location>
</feature>
<proteinExistence type="predicted"/>
<evidence type="ECO:0000313" key="5">
    <source>
        <dbReference type="Proteomes" id="UP000094669"/>
    </source>
</evidence>
<sequence length="242" mass="27223">MNRERFRTFFSSIPFGRAYASAKSILLSKKGRWIVASALAAWISLVVLPFFLSSANGTCKIGSCWIGTGVMIYPDGNEYRGEFLLRKGHGNGEFRSPKGERYLGEWSWGKKNGFGVYRYANGDVYEGHFSNNTKEGMGAFTWKGGGVKYVGNWEDGEPSGPGKLILNQGQLVLEGEYRKGIIYNGKGMFVYENRTRYIGEWKDGKRHGYGILLDSEGSPIYSGLWENDRESKPTRTREKRAS</sequence>
<dbReference type="Pfam" id="PF02493">
    <property type="entry name" value="MORN"/>
    <property type="match status" value="6"/>
</dbReference>
<dbReference type="PANTHER" id="PTHR23084:SF263">
    <property type="entry name" value="MORN REPEAT-CONTAINING PROTEIN 1"/>
    <property type="match status" value="1"/>
</dbReference>
<feature type="transmembrane region" description="Helical" evidence="3">
    <location>
        <begin position="33"/>
        <end position="52"/>
    </location>
</feature>
<keyword evidence="3" id="KW-1133">Transmembrane helix</keyword>
<reference evidence="4" key="1">
    <citation type="submission" date="2018-01" db="EMBL/GenBank/DDBJ databases">
        <title>Genomic characterization of Leptospira inadai serogroup Lyme isolated from captured rat in Brazil and comparative analysis with human reference strain.</title>
        <authorList>
            <person name="Moreno L.Z."/>
            <person name="Loureiro A.P."/>
            <person name="Miraglia F."/>
            <person name="Kremer F.S."/>
            <person name="Eslabao M.R."/>
            <person name="Dellagostin O.A."/>
            <person name="Lilenbaum W."/>
            <person name="Moreno A.M."/>
        </authorList>
    </citation>
    <scope>NUCLEOTIDE SEQUENCE [LARGE SCALE GENOMIC DNA]</scope>
    <source>
        <strain evidence="4">M34/99</strain>
    </source>
</reference>
<name>A0ABX4YDV2_9LEPT</name>
<evidence type="ECO:0000256" key="3">
    <source>
        <dbReference type="SAM" id="Phobius"/>
    </source>
</evidence>
<accession>A0ABX4YDV2</accession>
<evidence type="ECO:0008006" key="6">
    <source>
        <dbReference type="Google" id="ProtNLM"/>
    </source>
</evidence>
<dbReference type="InterPro" id="IPR003409">
    <property type="entry name" value="MORN"/>
</dbReference>
<protein>
    <recommendedName>
        <fullName evidence="6">MORN repeat protein</fullName>
    </recommendedName>
</protein>
<evidence type="ECO:0000256" key="2">
    <source>
        <dbReference type="SAM" id="MobiDB-lite"/>
    </source>
</evidence>
<dbReference type="SMART" id="SM00698">
    <property type="entry name" value="MORN"/>
    <property type="match status" value="5"/>
</dbReference>
<keyword evidence="3" id="KW-0812">Transmembrane</keyword>
<dbReference type="Proteomes" id="UP000094669">
    <property type="component" value="Unassembled WGS sequence"/>
</dbReference>
<dbReference type="PANTHER" id="PTHR23084">
    <property type="entry name" value="PHOSPHATIDYLINOSITOL-4-PHOSPHATE 5-KINASE RELATED"/>
    <property type="match status" value="1"/>
</dbReference>
<organism evidence="4 5">
    <name type="scientific">Leptospira inadai serovar Lyme</name>
    <dbReference type="NCBI Taxonomy" id="293084"/>
    <lineage>
        <taxon>Bacteria</taxon>
        <taxon>Pseudomonadati</taxon>
        <taxon>Spirochaetota</taxon>
        <taxon>Spirochaetia</taxon>
        <taxon>Leptospirales</taxon>
        <taxon>Leptospiraceae</taxon>
        <taxon>Leptospira</taxon>
    </lineage>
</organism>
<keyword evidence="5" id="KW-1185">Reference proteome</keyword>
<comment type="caution">
    <text evidence="4">The sequence shown here is derived from an EMBL/GenBank/DDBJ whole genome shotgun (WGS) entry which is preliminary data.</text>
</comment>
<dbReference type="SUPFAM" id="SSF82185">
    <property type="entry name" value="Histone H3 K4-specific methyltransferase SET7/9 N-terminal domain"/>
    <property type="match status" value="1"/>
</dbReference>
<evidence type="ECO:0000313" key="4">
    <source>
        <dbReference type="EMBL" id="PNV72618.1"/>
    </source>
</evidence>
<feature type="compositionally biased region" description="Basic and acidic residues" evidence="2">
    <location>
        <begin position="226"/>
        <end position="242"/>
    </location>
</feature>
<keyword evidence="3" id="KW-0472">Membrane</keyword>
<dbReference type="RefSeq" id="WP_010412891.1">
    <property type="nucleotide sequence ID" value="NZ_MCRM02000029.1"/>
</dbReference>